<sequence length="185" mass="19804">MGRDAERAVEGATMTIARRYGVAAGQVRALPSGGANRVWLLGDGLVLRIPRTRAAVAELRKEAEVIPAARAAGVRTPEVVAFEDGEGAGPGVPHMVLHRAGGRDLDVLQLADSDAYGVLRQVGRELAKLHRYAPRRAAELPAVPVDDAAEDPRLLVARLLDGGWLDPGTARWLTGWFDRLAARLP</sequence>
<keyword evidence="3" id="KW-1185">Reference proteome</keyword>
<dbReference type="EMBL" id="LGUT01001770">
    <property type="protein sequence ID" value="KOG88260.1"/>
    <property type="molecule type" value="Genomic_DNA"/>
</dbReference>
<reference evidence="2 3" key="1">
    <citation type="submission" date="2015-07" db="EMBL/GenBank/DDBJ databases">
        <authorList>
            <person name="Ju K.-S."/>
            <person name="Doroghazi J.R."/>
            <person name="Metcalf W.W."/>
        </authorList>
    </citation>
    <scope>NUCLEOTIDE SEQUENCE [LARGE SCALE GENOMIC DNA]</scope>
    <source>
        <strain evidence="2 3">NRRL B-3589</strain>
    </source>
</reference>
<dbReference type="InterPro" id="IPR011009">
    <property type="entry name" value="Kinase-like_dom_sf"/>
</dbReference>
<evidence type="ECO:0000313" key="3">
    <source>
        <dbReference type="Proteomes" id="UP000037020"/>
    </source>
</evidence>
<dbReference type="SUPFAM" id="SSF56112">
    <property type="entry name" value="Protein kinase-like (PK-like)"/>
    <property type="match status" value="1"/>
</dbReference>
<feature type="non-terminal residue" evidence="2">
    <location>
        <position position="185"/>
    </location>
</feature>
<evidence type="ECO:0000313" key="2">
    <source>
        <dbReference type="EMBL" id="KOG88260.1"/>
    </source>
</evidence>
<feature type="domain" description="Aminoglycoside phosphotransferase" evidence="1">
    <location>
        <begin position="27"/>
        <end position="185"/>
    </location>
</feature>
<comment type="caution">
    <text evidence="2">The sequence shown here is derived from an EMBL/GenBank/DDBJ whole genome shotgun (WGS) entry which is preliminary data.</text>
</comment>
<proteinExistence type="predicted"/>
<dbReference type="Pfam" id="PF01636">
    <property type="entry name" value="APH"/>
    <property type="match status" value="1"/>
</dbReference>
<dbReference type="InterPro" id="IPR002575">
    <property type="entry name" value="Aminoglycoside_PTrfase"/>
</dbReference>
<protein>
    <recommendedName>
        <fullName evidence="1">Aminoglycoside phosphotransferase domain-containing protein</fullName>
    </recommendedName>
</protein>
<name>A0ABR5J4C3_9ACTN</name>
<evidence type="ECO:0000259" key="1">
    <source>
        <dbReference type="Pfam" id="PF01636"/>
    </source>
</evidence>
<dbReference type="Proteomes" id="UP000037020">
    <property type="component" value="Unassembled WGS sequence"/>
</dbReference>
<accession>A0ABR5J4C3</accession>
<dbReference type="Gene3D" id="3.30.200.20">
    <property type="entry name" value="Phosphorylase Kinase, domain 1"/>
    <property type="match status" value="1"/>
</dbReference>
<organism evidence="2 3">
    <name type="scientific">Streptomyces varsoviensis</name>
    <dbReference type="NCBI Taxonomy" id="67373"/>
    <lineage>
        <taxon>Bacteria</taxon>
        <taxon>Bacillati</taxon>
        <taxon>Actinomycetota</taxon>
        <taxon>Actinomycetes</taxon>
        <taxon>Kitasatosporales</taxon>
        <taxon>Streptomycetaceae</taxon>
        <taxon>Streptomyces</taxon>
    </lineage>
</organism>
<gene>
    <name evidence="2" type="ORF">ADK38_20770</name>
</gene>